<proteinExistence type="predicted"/>
<dbReference type="OrthoDB" id="1742084at2759"/>
<reference evidence="2 3" key="1">
    <citation type="journal article" date="2018" name="Front. Microbiol.">
        <title>Prospects for Fungal Bioremediation of Acidic Radioactive Waste Sites: Characterization and Genome Sequence of Rhodotorula taiwanensis MD1149.</title>
        <authorList>
            <person name="Tkavc R."/>
            <person name="Matrosova V.Y."/>
            <person name="Grichenko O.E."/>
            <person name="Gostincar C."/>
            <person name="Volpe R.P."/>
            <person name="Klimenkova P."/>
            <person name="Gaidamakova E.K."/>
            <person name="Zhou C.E."/>
            <person name="Stewart B.J."/>
            <person name="Lyman M.G."/>
            <person name="Malfatti S.A."/>
            <person name="Rubinfeld B."/>
            <person name="Courtot M."/>
            <person name="Singh J."/>
            <person name="Dalgard C.L."/>
            <person name="Hamilton T."/>
            <person name="Frey K.G."/>
            <person name="Gunde-Cimerman N."/>
            <person name="Dugan L."/>
            <person name="Daly M.J."/>
        </authorList>
    </citation>
    <scope>NUCLEOTIDE SEQUENCE [LARGE SCALE GENOMIC DNA]</scope>
    <source>
        <strain evidence="2 3">MD1149</strain>
    </source>
</reference>
<evidence type="ECO:0000313" key="3">
    <source>
        <dbReference type="Proteomes" id="UP000237144"/>
    </source>
</evidence>
<dbReference type="AlphaFoldDB" id="A0A2S5BIC3"/>
<dbReference type="Proteomes" id="UP000237144">
    <property type="component" value="Unassembled WGS sequence"/>
</dbReference>
<accession>A0A2S5BIC3</accession>
<feature type="compositionally biased region" description="Low complexity" evidence="1">
    <location>
        <begin position="1"/>
        <end position="19"/>
    </location>
</feature>
<evidence type="ECO:0000256" key="1">
    <source>
        <dbReference type="SAM" id="MobiDB-lite"/>
    </source>
</evidence>
<protein>
    <submittedName>
        <fullName evidence="2">Uncharacterized protein</fullName>
    </submittedName>
</protein>
<dbReference type="EMBL" id="PJQD01000004">
    <property type="protein sequence ID" value="POY76526.1"/>
    <property type="molecule type" value="Genomic_DNA"/>
</dbReference>
<feature type="region of interest" description="Disordered" evidence="1">
    <location>
        <begin position="1"/>
        <end position="29"/>
    </location>
</feature>
<organism evidence="2 3">
    <name type="scientific">Rhodotorula taiwanensis</name>
    <dbReference type="NCBI Taxonomy" id="741276"/>
    <lineage>
        <taxon>Eukaryota</taxon>
        <taxon>Fungi</taxon>
        <taxon>Dikarya</taxon>
        <taxon>Basidiomycota</taxon>
        <taxon>Pucciniomycotina</taxon>
        <taxon>Microbotryomycetes</taxon>
        <taxon>Sporidiobolales</taxon>
        <taxon>Sporidiobolaceae</taxon>
        <taxon>Rhodotorula</taxon>
    </lineage>
</organism>
<comment type="caution">
    <text evidence="2">The sequence shown here is derived from an EMBL/GenBank/DDBJ whole genome shotgun (WGS) entry which is preliminary data.</text>
</comment>
<name>A0A2S5BIC3_9BASI</name>
<evidence type="ECO:0000313" key="2">
    <source>
        <dbReference type="EMBL" id="POY76526.1"/>
    </source>
</evidence>
<feature type="compositionally biased region" description="Low complexity" evidence="1">
    <location>
        <begin position="210"/>
        <end position="220"/>
    </location>
</feature>
<keyword evidence="3" id="KW-1185">Reference proteome</keyword>
<gene>
    <name evidence="2" type="ORF">BMF94_0367</name>
</gene>
<sequence>MAASSPAPSASASTSATPSQVDSSRLTDSDKQLLASTTTHEKLLISQAVFEKGTEDWEGVRALIEGHAFIQARGTEWFELKNVAGIWAAQLHETGHDASERFAPQAPELRKIAHFYYMMRVHELYAGMEACQDQFRIIFSEIAELKEGKLDWRLTHPERAAPPSPVKALPAQLPPLAELPSSVVQPATLEKEQNPTTAPKVEEQDVEMQAEPAVAAPAAA</sequence>
<feature type="region of interest" description="Disordered" evidence="1">
    <location>
        <begin position="180"/>
        <end position="220"/>
    </location>
</feature>